<comment type="caution">
    <text evidence="1">The sequence shown here is derived from an EMBL/GenBank/DDBJ whole genome shotgun (WGS) entry which is preliminary data.</text>
</comment>
<evidence type="ECO:0000313" key="2">
    <source>
        <dbReference type="Proteomes" id="UP001234202"/>
    </source>
</evidence>
<evidence type="ECO:0000313" key="1">
    <source>
        <dbReference type="EMBL" id="KAJ9115774.1"/>
    </source>
</evidence>
<accession>A0ACC2WX90</accession>
<protein>
    <submittedName>
        <fullName evidence="1">Uncharacterized protein</fullName>
    </submittedName>
</protein>
<gene>
    <name evidence="1" type="ORF">QFC24_006882</name>
</gene>
<dbReference type="EMBL" id="JASBWV010000041">
    <property type="protein sequence ID" value="KAJ9115774.1"/>
    <property type="molecule type" value="Genomic_DNA"/>
</dbReference>
<keyword evidence="2" id="KW-1185">Reference proteome</keyword>
<dbReference type="Proteomes" id="UP001234202">
    <property type="component" value="Unassembled WGS sequence"/>
</dbReference>
<organism evidence="1 2">
    <name type="scientific">Naganishia onofrii</name>
    <dbReference type="NCBI Taxonomy" id="1851511"/>
    <lineage>
        <taxon>Eukaryota</taxon>
        <taxon>Fungi</taxon>
        <taxon>Dikarya</taxon>
        <taxon>Basidiomycota</taxon>
        <taxon>Agaricomycotina</taxon>
        <taxon>Tremellomycetes</taxon>
        <taxon>Filobasidiales</taxon>
        <taxon>Filobasidiaceae</taxon>
        <taxon>Naganishia</taxon>
    </lineage>
</organism>
<reference evidence="1" key="1">
    <citation type="submission" date="2023-04" db="EMBL/GenBank/DDBJ databases">
        <title>Draft Genome sequencing of Naganishia species isolated from polar environments using Oxford Nanopore Technology.</title>
        <authorList>
            <person name="Leo P."/>
            <person name="Venkateswaran K."/>
        </authorList>
    </citation>
    <scope>NUCLEOTIDE SEQUENCE</scope>
    <source>
        <strain evidence="1">DBVPG 5303</strain>
    </source>
</reference>
<name>A0ACC2WX90_9TREE</name>
<sequence>MMSKPDRAIMQNELGTPAEDRRNLPQRLPLPSPINNLVAAKPLDLTPLDGTNARWATLTSNPRVAELFVQIVKYVLNPNYLHGPPGHTFDDAVKYLVSRFFEQEDLASRPSRSEISGREATAYDRQSFENVVLSMAQKFRDHPSEAYLVRNVEPQQWITVWNFNDDVRDTAIREAASEALSDLLSVGKKSSTGHESTTISALTAGINASGTTAEMRSPPPQPASDLAQATNPLKPVEPGQWKELKALSNFERNEAFRQTANSAFSSGLIGIGQQGNPNNEPTSVADAETRFSFASSALTNRVTFTGHQTMSSTREPTPSATVPSSEAERAMRGAIEGLRLFEPRRA</sequence>
<proteinExistence type="predicted"/>